<name>A0A2J7QRC8_9NEOP</name>
<comment type="subcellular location">
    <subcellularLocation>
        <location evidence="3">Endoplasmic reticulum membrane</location>
        <topology evidence="3">Peripheral membrane protein</topology>
    </subcellularLocation>
    <subcellularLocation>
        <location evidence="2">Microsome membrane</location>
        <topology evidence="2">Peripheral membrane protein</topology>
    </subcellularLocation>
</comment>
<dbReference type="GO" id="GO:0005789">
    <property type="term" value="C:endoplasmic reticulum membrane"/>
    <property type="evidence" value="ECO:0007669"/>
    <property type="project" value="UniProtKB-SubCell"/>
</dbReference>
<evidence type="ECO:0000256" key="1">
    <source>
        <dbReference type="ARBA" id="ARBA00001971"/>
    </source>
</evidence>
<keyword evidence="6" id="KW-0479">Metal-binding</keyword>
<evidence type="ECO:0000256" key="9">
    <source>
        <dbReference type="ARBA" id="ARBA00023002"/>
    </source>
</evidence>
<evidence type="ECO:0000313" key="14">
    <source>
        <dbReference type="EMBL" id="PNF31152.1"/>
    </source>
</evidence>
<comment type="caution">
    <text evidence="14">The sequence shown here is derived from an EMBL/GenBank/DDBJ whole genome shotgun (WGS) entry which is preliminary data.</text>
</comment>
<reference evidence="14 15" key="1">
    <citation type="submission" date="2017-12" db="EMBL/GenBank/DDBJ databases">
        <title>Hemimetabolous genomes reveal molecular basis of termite eusociality.</title>
        <authorList>
            <person name="Harrison M.C."/>
            <person name="Jongepier E."/>
            <person name="Robertson H.M."/>
            <person name="Arning N."/>
            <person name="Bitard-Feildel T."/>
            <person name="Chao H."/>
            <person name="Childers C.P."/>
            <person name="Dinh H."/>
            <person name="Doddapaneni H."/>
            <person name="Dugan S."/>
            <person name="Gowin J."/>
            <person name="Greiner C."/>
            <person name="Han Y."/>
            <person name="Hu H."/>
            <person name="Hughes D.S.T."/>
            <person name="Huylmans A.-K."/>
            <person name="Kemena C."/>
            <person name="Kremer L.P.M."/>
            <person name="Lee S.L."/>
            <person name="Lopez-Ezquerra A."/>
            <person name="Mallet L."/>
            <person name="Monroy-Kuhn J.M."/>
            <person name="Moser A."/>
            <person name="Murali S.C."/>
            <person name="Muzny D.M."/>
            <person name="Otani S."/>
            <person name="Piulachs M.-D."/>
            <person name="Poelchau M."/>
            <person name="Qu J."/>
            <person name="Schaub F."/>
            <person name="Wada-Katsumata A."/>
            <person name="Worley K.C."/>
            <person name="Xie Q."/>
            <person name="Ylla G."/>
            <person name="Poulsen M."/>
            <person name="Gibbs R.A."/>
            <person name="Schal C."/>
            <person name="Richards S."/>
            <person name="Belles X."/>
            <person name="Korb J."/>
            <person name="Bornberg-Bauer E."/>
        </authorList>
    </citation>
    <scope>NUCLEOTIDE SEQUENCE [LARGE SCALE GENOMIC DNA]</scope>
    <source>
        <tissue evidence="14">Whole body</tissue>
    </source>
</reference>
<evidence type="ECO:0000256" key="11">
    <source>
        <dbReference type="ARBA" id="ARBA00023033"/>
    </source>
</evidence>
<dbReference type="PANTHER" id="PTHR24292">
    <property type="entry name" value="CYTOCHROME P450"/>
    <property type="match status" value="1"/>
</dbReference>
<dbReference type="EMBL" id="NEVH01011906">
    <property type="protein sequence ID" value="PNF31152.1"/>
    <property type="molecule type" value="Genomic_DNA"/>
</dbReference>
<feature type="transmembrane region" description="Helical" evidence="13">
    <location>
        <begin position="221"/>
        <end position="240"/>
    </location>
</feature>
<keyword evidence="13" id="KW-1133">Transmembrane helix</keyword>
<dbReference type="InterPro" id="IPR002402">
    <property type="entry name" value="Cyt_P450_E_grp-II"/>
</dbReference>
<evidence type="ECO:0000256" key="10">
    <source>
        <dbReference type="ARBA" id="ARBA00023004"/>
    </source>
</evidence>
<keyword evidence="13" id="KW-0812">Transmembrane</keyword>
<keyword evidence="7" id="KW-0256">Endoplasmic reticulum</keyword>
<evidence type="ECO:0000256" key="6">
    <source>
        <dbReference type="ARBA" id="ARBA00022723"/>
    </source>
</evidence>
<dbReference type="InterPro" id="IPR050476">
    <property type="entry name" value="Insect_CytP450_Detox"/>
</dbReference>
<dbReference type="InterPro" id="IPR036396">
    <property type="entry name" value="Cyt_P450_sf"/>
</dbReference>
<sequence>MGLLFGTALLDVGALVACLIAALYVYFKMSISYWKERNAPFINPTFPFGNIRDLMLLSKPIGHSFAEIYRKLDGEKYGGFYTFAKPGFIFRDPEIIKSVLVKDFSSFQDRGFFIDEEFEPLLGHLFFLRGDKWRNLRAKLTPTFTSGKMKMMFQTLVDCGHELGTILEETANKGEIIEIKDIFARFTTDIISSCAFGIQCHCLENPEAEFRQWGRKIFKSSALSMIILSLSALAPSSVAFL</sequence>
<dbReference type="InterPro" id="IPR001128">
    <property type="entry name" value="Cyt_P450"/>
</dbReference>
<dbReference type="SUPFAM" id="SSF48264">
    <property type="entry name" value="Cytochrome P450"/>
    <property type="match status" value="1"/>
</dbReference>
<protein>
    <submittedName>
        <fullName evidence="14">Uncharacterized protein</fullName>
    </submittedName>
</protein>
<dbReference type="GO" id="GO:0016705">
    <property type="term" value="F:oxidoreductase activity, acting on paired donors, with incorporation or reduction of molecular oxygen"/>
    <property type="evidence" value="ECO:0007669"/>
    <property type="project" value="InterPro"/>
</dbReference>
<evidence type="ECO:0000313" key="15">
    <source>
        <dbReference type="Proteomes" id="UP000235965"/>
    </source>
</evidence>
<dbReference type="GO" id="GO:0005506">
    <property type="term" value="F:iron ion binding"/>
    <property type="evidence" value="ECO:0007669"/>
    <property type="project" value="InterPro"/>
</dbReference>
<dbReference type="Pfam" id="PF00067">
    <property type="entry name" value="p450"/>
    <property type="match status" value="1"/>
</dbReference>
<evidence type="ECO:0000256" key="13">
    <source>
        <dbReference type="SAM" id="Phobius"/>
    </source>
</evidence>
<evidence type="ECO:0000256" key="8">
    <source>
        <dbReference type="ARBA" id="ARBA00022848"/>
    </source>
</evidence>
<keyword evidence="11" id="KW-0503">Monooxygenase</keyword>
<keyword evidence="8" id="KW-0492">Microsome</keyword>
<evidence type="ECO:0000256" key="2">
    <source>
        <dbReference type="ARBA" id="ARBA00004174"/>
    </source>
</evidence>
<gene>
    <name evidence="14" type="ORF">B7P43_G15442</name>
</gene>
<feature type="transmembrane region" description="Helical" evidence="13">
    <location>
        <begin position="6"/>
        <end position="27"/>
    </location>
</feature>
<comment type="cofactor">
    <cofactor evidence="1">
        <name>heme</name>
        <dbReference type="ChEBI" id="CHEBI:30413"/>
    </cofactor>
</comment>
<proteinExistence type="inferred from homology"/>
<dbReference type="PANTHER" id="PTHR24292:SF54">
    <property type="entry name" value="CYP9F3-RELATED"/>
    <property type="match status" value="1"/>
</dbReference>
<dbReference type="AlphaFoldDB" id="A0A2J7QRC8"/>
<dbReference type="InParanoid" id="A0A2J7QRC8"/>
<dbReference type="OrthoDB" id="2789670at2759"/>
<keyword evidence="10" id="KW-0408">Iron</keyword>
<keyword evidence="5" id="KW-0349">Heme</keyword>
<accession>A0A2J7QRC8</accession>
<organism evidence="14 15">
    <name type="scientific">Cryptotermes secundus</name>
    <dbReference type="NCBI Taxonomy" id="105785"/>
    <lineage>
        <taxon>Eukaryota</taxon>
        <taxon>Metazoa</taxon>
        <taxon>Ecdysozoa</taxon>
        <taxon>Arthropoda</taxon>
        <taxon>Hexapoda</taxon>
        <taxon>Insecta</taxon>
        <taxon>Pterygota</taxon>
        <taxon>Neoptera</taxon>
        <taxon>Polyneoptera</taxon>
        <taxon>Dictyoptera</taxon>
        <taxon>Blattodea</taxon>
        <taxon>Blattoidea</taxon>
        <taxon>Termitoidae</taxon>
        <taxon>Kalotermitidae</taxon>
        <taxon>Cryptotermitinae</taxon>
        <taxon>Cryptotermes</taxon>
    </lineage>
</organism>
<dbReference type="PRINTS" id="PR00464">
    <property type="entry name" value="EP450II"/>
</dbReference>
<dbReference type="GO" id="GO:0020037">
    <property type="term" value="F:heme binding"/>
    <property type="evidence" value="ECO:0007669"/>
    <property type="project" value="InterPro"/>
</dbReference>
<keyword evidence="15" id="KW-1185">Reference proteome</keyword>
<evidence type="ECO:0000256" key="7">
    <source>
        <dbReference type="ARBA" id="ARBA00022824"/>
    </source>
</evidence>
<evidence type="ECO:0000256" key="4">
    <source>
        <dbReference type="ARBA" id="ARBA00010617"/>
    </source>
</evidence>
<evidence type="ECO:0000256" key="12">
    <source>
        <dbReference type="ARBA" id="ARBA00023136"/>
    </source>
</evidence>
<dbReference type="GO" id="GO:0004497">
    <property type="term" value="F:monooxygenase activity"/>
    <property type="evidence" value="ECO:0007669"/>
    <property type="project" value="UniProtKB-KW"/>
</dbReference>
<keyword evidence="12 13" id="KW-0472">Membrane</keyword>
<dbReference type="Proteomes" id="UP000235965">
    <property type="component" value="Unassembled WGS sequence"/>
</dbReference>
<comment type="similarity">
    <text evidence="4">Belongs to the cytochrome P450 family.</text>
</comment>
<evidence type="ECO:0000256" key="3">
    <source>
        <dbReference type="ARBA" id="ARBA00004406"/>
    </source>
</evidence>
<keyword evidence="9" id="KW-0560">Oxidoreductase</keyword>
<dbReference type="Gene3D" id="1.10.630.10">
    <property type="entry name" value="Cytochrome P450"/>
    <property type="match status" value="1"/>
</dbReference>
<dbReference type="STRING" id="105785.A0A2J7QRC8"/>
<evidence type="ECO:0000256" key="5">
    <source>
        <dbReference type="ARBA" id="ARBA00022617"/>
    </source>
</evidence>